<accession>A0A537JV48</accession>
<dbReference type="GO" id="GO:0046872">
    <property type="term" value="F:metal ion binding"/>
    <property type="evidence" value="ECO:0007669"/>
    <property type="project" value="InterPro"/>
</dbReference>
<evidence type="ECO:0000313" key="2">
    <source>
        <dbReference type="Proteomes" id="UP000318509"/>
    </source>
</evidence>
<dbReference type="GO" id="GO:0003677">
    <property type="term" value="F:DNA binding"/>
    <property type="evidence" value="ECO:0007669"/>
    <property type="project" value="InterPro"/>
</dbReference>
<evidence type="ECO:0000313" key="1">
    <source>
        <dbReference type="EMBL" id="TMI87407.1"/>
    </source>
</evidence>
<dbReference type="PANTHER" id="PTHR33677:SF3">
    <property type="entry name" value="COPPER-SENSING TRANSCRIPTIONAL REPRESSOR RICR"/>
    <property type="match status" value="1"/>
</dbReference>
<dbReference type="PANTHER" id="PTHR33677">
    <property type="entry name" value="TRANSCRIPTIONAL REPRESSOR FRMR-RELATED"/>
    <property type="match status" value="1"/>
</dbReference>
<proteinExistence type="predicted"/>
<dbReference type="Gene3D" id="1.20.58.1000">
    <property type="entry name" value="Metal-sensitive repressor, helix protomer"/>
    <property type="match status" value="1"/>
</dbReference>
<dbReference type="AlphaFoldDB" id="A0A537JV48"/>
<dbReference type="InterPro" id="IPR038390">
    <property type="entry name" value="Metal_Tscrpt_repr_sf"/>
</dbReference>
<comment type="caution">
    <text evidence="1">The sequence shown here is derived from an EMBL/GenBank/DDBJ whole genome shotgun (WGS) entry which is preliminary data.</text>
</comment>
<gene>
    <name evidence="1" type="ORF">E6H00_15800</name>
</gene>
<dbReference type="Pfam" id="PF02583">
    <property type="entry name" value="Trns_repr_metal"/>
    <property type="match status" value="1"/>
</dbReference>
<name>A0A537JV48_9BACT</name>
<sequence>MVTLTRPRPAAGRNPRAKGEILARLRSAEGHLRGIHRMINEDRYSVDVLKQTKAVQRAIDKVNVLVLERHLNHCVSGGIRLEDPQERERVVSELLDVLEDGTGNKR</sequence>
<dbReference type="GO" id="GO:0045892">
    <property type="term" value="P:negative regulation of DNA-templated transcription"/>
    <property type="evidence" value="ECO:0007669"/>
    <property type="project" value="UniProtKB-ARBA"/>
</dbReference>
<reference evidence="1 2" key="1">
    <citation type="journal article" date="2019" name="Nat. Microbiol.">
        <title>Mediterranean grassland soil C-N compound turnover is dependent on rainfall and depth, and is mediated by genomically divergent microorganisms.</title>
        <authorList>
            <person name="Diamond S."/>
            <person name="Andeer P.F."/>
            <person name="Li Z."/>
            <person name="Crits-Christoph A."/>
            <person name="Burstein D."/>
            <person name="Anantharaman K."/>
            <person name="Lane K.R."/>
            <person name="Thomas B.C."/>
            <person name="Pan C."/>
            <person name="Northen T.R."/>
            <person name="Banfield J.F."/>
        </authorList>
    </citation>
    <scope>NUCLEOTIDE SEQUENCE [LARGE SCALE GENOMIC DNA]</scope>
    <source>
        <strain evidence="1">NP_3</strain>
    </source>
</reference>
<dbReference type="InterPro" id="IPR003735">
    <property type="entry name" value="Metal_Tscrpt_repr"/>
</dbReference>
<protein>
    <submittedName>
        <fullName evidence="1">Metal-sensitive transcriptional regulator</fullName>
    </submittedName>
</protein>
<dbReference type="EMBL" id="VBAK01000160">
    <property type="protein sequence ID" value="TMI87407.1"/>
    <property type="molecule type" value="Genomic_DNA"/>
</dbReference>
<organism evidence="1 2">
    <name type="scientific">Candidatus Segetimicrobium genomatis</name>
    <dbReference type="NCBI Taxonomy" id="2569760"/>
    <lineage>
        <taxon>Bacteria</taxon>
        <taxon>Bacillati</taxon>
        <taxon>Candidatus Sysuimicrobiota</taxon>
        <taxon>Candidatus Sysuimicrobiia</taxon>
        <taxon>Candidatus Sysuimicrobiales</taxon>
        <taxon>Candidatus Segetimicrobiaceae</taxon>
        <taxon>Candidatus Segetimicrobium</taxon>
    </lineage>
</organism>
<dbReference type="Proteomes" id="UP000318509">
    <property type="component" value="Unassembled WGS sequence"/>
</dbReference>
<dbReference type="CDD" id="cd10151">
    <property type="entry name" value="TthCsoR-like_DUF156"/>
    <property type="match status" value="1"/>
</dbReference>